<comment type="similarity">
    <text evidence="2">Belongs to the FliR/MopE/SpaR family.</text>
</comment>
<dbReference type="eggNOG" id="COG1684">
    <property type="taxonomic scope" value="Bacteria"/>
</dbReference>
<accession>A0A059EC93</accession>
<protein>
    <recommendedName>
        <fullName evidence="10">Flagellar biosynthetic protein FliR</fullName>
    </recommendedName>
</protein>
<keyword evidence="6 7" id="KW-0472">Membrane</keyword>
<evidence type="ECO:0000256" key="3">
    <source>
        <dbReference type="ARBA" id="ARBA00022475"/>
    </source>
</evidence>
<dbReference type="PRINTS" id="PR00953">
    <property type="entry name" value="TYPE3IMRPROT"/>
</dbReference>
<keyword evidence="9" id="KW-1185">Reference proteome</keyword>
<evidence type="ECO:0000256" key="1">
    <source>
        <dbReference type="ARBA" id="ARBA00004651"/>
    </source>
</evidence>
<evidence type="ECO:0000256" key="7">
    <source>
        <dbReference type="SAM" id="Phobius"/>
    </source>
</evidence>
<dbReference type="RefSeq" id="WP_051602414.1">
    <property type="nucleotide sequence ID" value="NZ_CAXEMP010000161.1"/>
</dbReference>
<feature type="transmembrane region" description="Helical" evidence="7">
    <location>
        <begin position="130"/>
        <end position="150"/>
    </location>
</feature>
<evidence type="ECO:0000256" key="4">
    <source>
        <dbReference type="ARBA" id="ARBA00022692"/>
    </source>
</evidence>
<dbReference type="PANTHER" id="PTHR30065">
    <property type="entry name" value="FLAGELLAR BIOSYNTHETIC PROTEIN FLIR"/>
    <property type="match status" value="1"/>
</dbReference>
<feature type="transmembrane region" description="Helical" evidence="7">
    <location>
        <begin position="211"/>
        <end position="240"/>
    </location>
</feature>
<dbReference type="GeneID" id="92499393"/>
<comment type="subcellular location">
    <subcellularLocation>
        <location evidence="1">Cell membrane</location>
        <topology evidence="1">Multi-pass membrane protein</topology>
    </subcellularLocation>
</comment>
<dbReference type="PATRIC" id="fig|1280948.3.peg.533"/>
<reference evidence="8 9" key="1">
    <citation type="journal article" date="2014" name="Antonie Van Leeuwenhoek">
        <title>Hyphomonas beringensis sp. nov. and Hyphomonas chukchiensis sp. nov., isolated from surface seawater of the Bering Sea and Chukchi Sea.</title>
        <authorList>
            <person name="Li C."/>
            <person name="Lai Q."/>
            <person name="Li G."/>
            <person name="Dong C."/>
            <person name="Wang J."/>
            <person name="Liao Y."/>
            <person name="Shao Z."/>
        </authorList>
    </citation>
    <scope>NUCLEOTIDE SEQUENCE [LARGE SCALE GENOMIC DNA]</scope>
    <source>
        <strain evidence="8 9">22II1-22F38</strain>
    </source>
</reference>
<feature type="transmembrane region" description="Helical" evidence="7">
    <location>
        <begin position="97"/>
        <end position="118"/>
    </location>
</feature>
<comment type="caution">
    <text evidence="8">The sequence shown here is derived from an EMBL/GenBank/DDBJ whole genome shotgun (WGS) entry which is preliminary data.</text>
</comment>
<evidence type="ECO:0000313" key="8">
    <source>
        <dbReference type="EMBL" id="KCZ65311.1"/>
    </source>
</evidence>
<keyword evidence="5 7" id="KW-1133">Transmembrane helix</keyword>
<dbReference type="STRING" id="1280948.HY36_02695"/>
<feature type="transmembrane region" description="Helical" evidence="7">
    <location>
        <begin position="68"/>
        <end position="90"/>
    </location>
</feature>
<feature type="transmembrane region" description="Helical" evidence="7">
    <location>
        <begin position="12"/>
        <end position="32"/>
    </location>
</feature>
<feature type="transmembrane region" description="Helical" evidence="7">
    <location>
        <begin position="44"/>
        <end position="62"/>
    </location>
</feature>
<evidence type="ECO:0000256" key="6">
    <source>
        <dbReference type="ARBA" id="ARBA00023136"/>
    </source>
</evidence>
<organism evidence="8 9">
    <name type="scientific">Hyphomonas atlantica</name>
    <dbReference type="NCBI Taxonomy" id="1280948"/>
    <lineage>
        <taxon>Bacteria</taxon>
        <taxon>Pseudomonadati</taxon>
        <taxon>Pseudomonadota</taxon>
        <taxon>Alphaproteobacteria</taxon>
        <taxon>Hyphomonadales</taxon>
        <taxon>Hyphomonadaceae</taxon>
        <taxon>Hyphomonas</taxon>
    </lineage>
</organism>
<evidence type="ECO:0000313" key="9">
    <source>
        <dbReference type="Proteomes" id="UP000024547"/>
    </source>
</evidence>
<dbReference type="EMBL" id="AWFH01000001">
    <property type="protein sequence ID" value="KCZ65311.1"/>
    <property type="molecule type" value="Genomic_DNA"/>
</dbReference>
<dbReference type="GO" id="GO:0006605">
    <property type="term" value="P:protein targeting"/>
    <property type="evidence" value="ECO:0007669"/>
    <property type="project" value="InterPro"/>
</dbReference>
<evidence type="ECO:0008006" key="10">
    <source>
        <dbReference type="Google" id="ProtNLM"/>
    </source>
</evidence>
<proteinExistence type="inferred from homology"/>
<evidence type="ECO:0000256" key="5">
    <source>
        <dbReference type="ARBA" id="ARBA00022989"/>
    </source>
</evidence>
<name>A0A059EC93_9PROT</name>
<dbReference type="Proteomes" id="UP000024547">
    <property type="component" value="Unassembled WGS sequence"/>
</dbReference>
<gene>
    <name evidence="8" type="ORF">HY36_02695</name>
</gene>
<dbReference type="InterPro" id="IPR002010">
    <property type="entry name" value="T3SS_IM_R"/>
</dbReference>
<evidence type="ECO:0000256" key="2">
    <source>
        <dbReference type="ARBA" id="ARBA00009772"/>
    </source>
</evidence>
<dbReference type="PANTHER" id="PTHR30065:SF1">
    <property type="entry name" value="SURFACE PRESENTATION OF ANTIGENS PROTEIN SPAR"/>
    <property type="match status" value="1"/>
</dbReference>
<keyword evidence="4 7" id="KW-0812">Transmembrane</keyword>
<keyword evidence="3" id="KW-1003">Cell membrane</keyword>
<dbReference type="AlphaFoldDB" id="A0A059EC93"/>
<dbReference type="Pfam" id="PF01311">
    <property type="entry name" value="Bac_export_1"/>
    <property type="match status" value="1"/>
</dbReference>
<sequence length="251" mass="26716">MLEQLPFGPQLSAWIIMFMLIVGRLTFVVFLMPGIGDQTVPARVRLSLLLGAAMLFAMSGLVSPPTDLSIGNFVGLLGAEIIIGLGLGVLLRTTIWILNMAGALIAQSIGLSQMLGIALDTEAQTVTSNLLALAGAVLLLSADYHVSVFVRMAEVYSEIPVGALAQFDQGFVIDGMLNAVKFAVLIAWPFVAINLLYNISLGFINKALPSLMVAFVGAPFMIGAGFVLLAISISTILMVWMDRVSGSIGWW</sequence>
<dbReference type="GO" id="GO:0005886">
    <property type="term" value="C:plasma membrane"/>
    <property type="evidence" value="ECO:0007669"/>
    <property type="project" value="UniProtKB-SubCell"/>
</dbReference>